<dbReference type="PROSITE" id="PS51186">
    <property type="entry name" value="GNAT"/>
    <property type="match status" value="1"/>
</dbReference>
<sequence>MEYVRIRSIDEPVFAGMHRLMQEVFPPEEVLAYELWADPLLDEGIHVYAAVLDGEVVGATEYRYFDDMRVAVTDFTIIGKAGLSIGRFLMKKREEDLQRMARETGTQPLGMFAEIYDPAETAHGFGGATPMNPIVRREVLSHMGYRKLDIDYVHPSWDHEGKAVTELDLCFLSTDESLDLLPAPLITAYLERYYSALPNKPAAWLTMMDELRGRDFIALLPI</sequence>
<comment type="caution">
    <text evidence="2">The sequence shown here is derived from an EMBL/GenBank/DDBJ whole genome shotgun (WGS) entry which is preliminary data.</text>
</comment>
<evidence type="ECO:0000313" key="2">
    <source>
        <dbReference type="EMBL" id="EXX85661.1"/>
    </source>
</evidence>
<proteinExistence type="predicted"/>
<dbReference type="InterPro" id="IPR016181">
    <property type="entry name" value="Acyl_CoA_acyltransferase"/>
</dbReference>
<reference evidence="2 3" key="1">
    <citation type="submission" date="2014-02" db="EMBL/GenBank/DDBJ databases">
        <title>Genome sequence of Paenibacillus darwinianus reveals adaptive mechanisms for survival in Antarctic soils.</title>
        <authorList>
            <person name="Dsouza M."/>
            <person name="Taylor M.W."/>
            <person name="Turner S.J."/>
            <person name="Aislabie J."/>
        </authorList>
    </citation>
    <scope>NUCLEOTIDE SEQUENCE [LARGE SCALE GENOMIC DNA]</scope>
    <source>
        <strain evidence="2 3">CE1</strain>
    </source>
</reference>
<dbReference type="SUPFAM" id="SSF55729">
    <property type="entry name" value="Acyl-CoA N-acyltransferases (Nat)"/>
    <property type="match status" value="1"/>
</dbReference>
<keyword evidence="3" id="KW-1185">Reference proteome</keyword>
<protein>
    <submittedName>
        <fullName evidence="2">GNAT family acetyltransferase</fullName>
    </submittedName>
</protein>
<organism evidence="2 3">
    <name type="scientific">Paenibacillus darwinianus</name>
    <dbReference type="NCBI Taxonomy" id="1380763"/>
    <lineage>
        <taxon>Bacteria</taxon>
        <taxon>Bacillati</taxon>
        <taxon>Bacillota</taxon>
        <taxon>Bacilli</taxon>
        <taxon>Bacillales</taxon>
        <taxon>Paenibacillaceae</taxon>
        <taxon>Paenibacillus</taxon>
    </lineage>
</organism>
<feature type="domain" description="N-acetyltransferase" evidence="1">
    <location>
        <begin position="4"/>
        <end position="151"/>
    </location>
</feature>
<dbReference type="RefSeq" id="WP_036579719.1">
    <property type="nucleotide sequence ID" value="NZ_KK082291.1"/>
</dbReference>
<dbReference type="GO" id="GO:0016747">
    <property type="term" value="F:acyltransferase activity, transferring groups other than amino-acyl groups"/>
    <property type="evidence" value="ECO:0007669"/>
    <property type="project" value="InterPro"/>
</dbReference>
<evidence type="ECO:0000259" key="1">
    <source>
        <dbReference type="PROSITE" id="PS51186"/>
    </source>
</evidence>
<dbReference type="InterPro" id="IPR000182">
    <property type="entry name" value="GNAT_dom"/>
</dbReference>
<dbReference type="OrthoDB" id="2381102at2"/>
<name>A0A9W5S034_9BACL</name>
<dbReference type="Proteomes" id="UP000053750">
    <property type="component" value="Unassembled WGS sequence"/>
</dbReference>
<accession>A0A9W5S034</accession>
<gene>
    <name evidence="2" type="ORF">BG53_07905</name>
</gene>
<evidence type="ECO:0000313" key="3">
    <source>
        <dbReference type="Proteomes" id="UP000053750"/>
    </source>
</evidence>
<dbReference type="AlphaFoldDB" id="A0A9W5S034"/>
<dbReference type="Gene3D" id="3.40.630.30">
    <property type="match status" value="1"/>
</dbReference>
<dbReference type="EMBL" id="JFHU01000216">
    <property type="protein sequence ID" value="EXX85661.1"/>
    <property type="molecule type" value="Genomic_DNA"/>
</dbReference>